<protein>
    <recommendedName>
        <fullName evidence="1">Hydantoinase/oxoprolinase N-terminal domain-containing protein</fullName>
    </recommendedName>
</protein>
<dbReference type="Proteomes" id="UP000322873">
    <property type="component" value="Unassembled WGS sequence"/>
</dbReference>
<dbReference type="InterPro" id="IPR008040">
    <property type="entry name" value="Hydant_A_N"/>
</dbReference>
<accession>A0A5M9JEM9</accession>
<dbReference type="EMBL" id="VICG01000012">
    <property type="protein sequence ID" value="KAA8566146.1"/>
    <property type="molecule type" value="Genomic_DNA"/>
</dbReference>
<keyword evidence="3" id="KW-1185">Reference proteome</keyword>
<sequence length="222" mass="23634">MGGAGSGPDHSCGYRLGVDVGDGNFDGIHHGTTGMKDPRHVSMRYYGKPLILVIATNAVLEGKGVKPGLIITAGHKDALTSQRSQIPGSLEFWILDFGSILHRGIPKLPLKVPCDVQDDGEIVTSVDEDPLPKDIASQKSEAITNNVGAGSSGSSTIFDGSPRILSTNRRAGNDVGMCNHGYACDELPKRSRLGVMKRFDTQIADEKSTFADSTGHDDMVKE</sequence>
<evidence type="ECO:0000313" key="3">
    <source>
        <dbReference type="Proteomes" id="UP000322873"/>
    </source>
</evidence>
<dbReference type="Pfam" id="PF05378">
    <property type="entry name" value="Hydant_A_N"/>
    <property type="match status" value="1"/>
</dbReference>
<comment type="caution">
    <text evidence="2">The sequence shown here is derived from an EMBL/GenBank/DDBJ whole genome shotgun (WGS) entry which is preliminary data.</text>
</comment>
<dbReference type="AlphaFoldDB" id="A0A5M9JEM9"/>
<gene>
    <name evidence="2" type="ORF">EYC84_008749</name>
</gene>
<name>A0A5M9JEM9_MONFR</name>
<evidence type="ECO:0000259" key="1">
    <source>
        <dbReference type="Pfam" id="PF05378"/>
    </source>
</evidence>
<proteinExistence type="predicted"/>
<evidence type="ECO:0000313" key="2">
    <source>
        <dbReference type="EMBL" id="KAA8566146.1"/>
    </source>
</evidence>
<feature type="domain" description="Hydantoinase/oxoprolinase N-terminal" evidence="1">
    <location>
        <begin position="54"/>
        <end position="143"/>
    </location>
</feature>
<reference evidence="2 3" key="1">
    <citation type="submission" date="2019-06" db="EMBL/GenBank/DDBJ databases">
        <title>Genome Sequence of the Brown Rot Fungal Pathogen Monilinia fructicola.</title>
        <authorList>
            <person name="De Miccolis Angelini R.M."/>
            <person name="Landi L."/>
            <person name="Abate D."/>
            <person name="Pollastro S."/>
            <person name="Romanazzi G."/>
            <person name="Faretra F."/>
        </authorList>
    </citation>
    <scope>NUCLEOTIDE SEQUENCE [LARGE SCALE GENOMIC DNA]</scope>
    <source>
        <strain evidence="2 3">Mfrc123</strain>
    </source>
</reference>
<organism evidence="2 3">
    <name type="scientific">Monilinia fructicola</name>
    <name type="common">Brown rot fungus</name>
    <name type="synonym">Ciboria fructicola</name>
    <dbReference type="NCBI Taxonomy" id="38448"/>
    <lineage>
        <taxon>Eukaryota</taxon>
        <taxon>Fungi</taxon>
        <taxon>Dikarya</taxon>
        <taxon>Ascomycota</taxon>
        <taxon>Pezizomycotina</taxon>
        <taxon>Leotiomycetes</taxon>
        <taxon>Helotiales</taxon>
        <taxon>Sclerotiniaceae</taxon>
        <taxon>Monilinia</taxon>
    </lineage>
</organism>